<feature type="domain" description="Plant bHLH transcription factor ACT-like" evidence="4">
    <location>
        <begin position="66"/>
        <end position="144"/>
    </location>
</feature>
<evidence type="ECO:0000313" key="6">
    <source>
        <dbReference type="Proteomes" id="UP000250235"/>
    </source>
</evidence>
<evidence type="ECO:0000256" key="2">
    <source>
        <dbReference type="ARBA" id="ARBA00023242"/>
    </source>
</evidence>
<dbReference type="GO" id="GO:0043565">
    <property type="term" value="F:sequence-specific DNA binding"/>
    <property type="evidence" value="ECO:0007669"/>
    <property type="project" value="TreeGrafter"/>
</dbReference>
<reference evidence="5 6" key="1">
    <citation type="journal article" date="2015" name="Proc. Natl. Acad. Sci. U.S.A.">
        <title>The resurrection genome of Boea hygrometrica: A blueprint for survival of dehydration.</title>
        <authorList>
            <person name="Xiao L."/>
            <person name="Yang G."/>
            <person name="Zhang L."/>
            <person name="Yang X."/>
            <person name="Zhao S."/>
            <person name="Ji Z."/>
            <person name="Zhou Q."/>
            <person name="Hu M."/>
            <person name="Wang Y."/>
            <person name="Chen M."/>
            <person name="Xu Y."/>
            <person name="Jin H."/>
            <person name="Xiao X."/>
            <person name="Hu G."/>
            <person name="Bao F."/>
            <person name="Hu Y."/>
            <person name="Wan P."/>
            <person name="Li L."/>
            <person name="Deng X."/>
            <person name="Kuang T."/>
            <person name="Xiang C."/>
            <person name="Zhu J.K."/>
            <person name="Oliver M.J."/>
            <person name="He Y."/>
        </authorList>
    </citation>
    <scope>NUCLEOTIDE SEQUENCE [LARGE SCALE GENOMIC DNA]</scope>
    <source>
        <strain evidence="6">cv. XS01</strain>
    </source>
</reference>
<dbReference type="Proteomes" id="UP000250235">
    <property type="component" value="Unassembled WGS sequence"/>
</dbReference>
<keyword evidence="3" id="KW-0175">Coiled coil</keyword>
<organism evidence="5 6">
    <name type="scientific">Dorcoceras hygrometricum</name>
    <dbReference type="NCBI Taxonomy" id="472368"/>
    <lineage>
        <taxon>Eukaryota</taxon>
        <taxon>Viridiplantae</taxon>
        <taxon>Streptophyta</taxon>
        <taxon>Embryophyta</taxon>
        <taxon>Tracheophyta</taxon>
        <taxon>Spermatophyta</taxon>
        <taxon>Magnoliopsida</taxon>
        <taxon>eudicotyledons</taxon>
        <taxon>Gunneridae</taxon>
        <taxon>Pentapetalae</taxon>
        <taxon>asterids</taxon>
        <taxon>lamiids</taxon>
        <taxon>Lamiales</taxon>
        <taxon>Gesneriaceae</taxon>
        <taxon>Didymocarpoideae</taxon>
        <taxon>Trichosporeae</taxon>
        <taxon>Loxocarpinae</taxon>
        <taxon>Dorcoceras</taxon>
    </lineage>
</organism>
<sequence>MDPRTEANNSFQFNELSQMHADVNTTSTVVDAYSKHIKRLKERVEKLNEEVAVLQSSNHQTSSPSVKVETLEKGFRIKVFSEKTCPSLLMAVLEAFEELGLQILDATVSCAHYFTLEAISEGEGQFDVSRDGQVVKQALLQAIRSWNQNSEQE</sequence>
<keyword evidence="6" id="KW-1185">Reference proteome</keyword>
<dbReference type="InterPro" id="IPR051358">
    <property type="entry name" value="TF_AMS/ICE1/BHLH6-like"/>
</dbReference>
<dbReference type="InterPro" id="IPR054502">
    <property type="entry name" value="bHLH-TF_ACT-like_plant"/>
</dbReference>
<keyword evidence="2" id="KW-0539">Nucleus</keyword>
<comment type="subcellular location">
    <subcellularLocation>
        <location evidence="1">Nucleus</location>
    </subcellularLocation>
</comment>
<evidence type="ECO:0000259" key="4">
    <source>
        <dbReference type="Pfam" id="PF22754"/>
    </source>
</evidence>
<evidence type="ECO:0000256" key="1">
    <source>
        <dbReference type="ARBA" id="ARBA00004123"/>
    </source>
</evidence>
<dbReference type="EMBL" id="KQ992707">
    <property type="protein sequence ID" value="KZV49870.1"/>
    <property type="molecule type" value="Genomic_DNA"/>
</dbReference>
<evidence type="ECO:0000313" key="5">
    <source>
        <dbReference type="EMBL" id="KZV49870.1"/>
    </source>
</evidence>
<dbReference type="AlphaFoldDB" id="A0A2Z7CS05"/>
<feature type="coiled-coil region" evidence="3">
    <location>
        <begin position="30"/>
        <end position="57"/>
    </location>
</feature>
<dbReference type="OrthoDB" id="1917523at2759"/>
<gene>
    <name evidence="5" type="ORF">F511_32291</name>
</gene>
<dbReference type="PANTHER" id="PTHR31945:SF45">
    <property type="entry name" value="EXPRESSED PROTEIN"/>
    <property type="match status" value="1"/>
</dbReference>
<proteinExistence type="predicted"/>
<evidence type="ECO:0000256" key="3">
    <source>
        <dbReference type="SAM" id="Coils"/>
    </source>
</evidence>
<dbReference type="Pfam" id="PF22754">
    <property type="entry name" value="bHLH-TF_ACT-like_plant"/>
    <property type="match status" value="1"/>
</dbReference>
<dbReference type="PANTHER" id="PTHR31945">
    <property type="entry name" value="TRANSCRIPTION FACTOR SCREAM2-RELATED"/>
    <property type="match status" value="1"/>
</dbReference>
<protein>
    <recommendedName>
        <fullName evidence="4">Plant bHLH transcription factor ACT-like domain-containing protein</fullName>
    </recommendedName>
</protein>
<accession>A0A2Z7CS05</accession>
<dbReference type="GO" id="GO:0005634">
    <property type="term" value="C:nucleus"/>
    <property type="evidence" value="ECO:0007669"/>
    <property type="project" value="UniProtKB-SubCell"/>
</dbReference>
<name>A0A2Z7CS05_9LAMI</name>
<dbReference type="GO" id="GO:0003700">
    <property type="term" value="F:DNA-binding transcription factor activity"/>
    <property type="evidence" value="ECO:0007669"/>
    <property type="project" value="TreeGrafter"/>
</dbReference>